<dbReference type="Gene3D" id="3.20.20.120">
    <property type="entry name" value="Enolase-like C-terminal domain"/>
    <property type="match status" value="1"/>
</dbReference>
<feature type="domain" description="Enolase C-terminal" evidence="3">
    <location>
        <begin position="137"/>
        <end position="330"/>
    </location>
</feature>
<proteinExistence type="inferred from homology"/>
<dbReference type="Proteomes" id="UP000267524">
    <property type="component" value="Unassembled WGS sequence"/>
</dbReference>
<name>A0A3M7LGB5_9FLAO</name>
<dbReference type="PANTHER" id="PTHR48080:SF3">
    <property type="entry name" value="ENOLASE SUPERFAMILY MEMBER DDB_G0284701"/>
    <property type="match status" value="1"/>
</dbReference>
<comment type="caution">
    <text evidence="4">The sequence shown here is derived from an EMBL/GenBank/DDBJ whole genome shotgun (WGS) entry which is preliminary data.</text>
</comment>
<dbReference type="SUPFAM" id="SSF54826">
    <property type="entry name" value="Enolase N-terminal domain-like"/>
    <property type="match status" value="1"/>
</dbReference>
<dbReference type="SUPFAM" id="SSF51604">
    <property type="entry name" value="Enolase C-terminal domain-like"/>
    <property type="match status" value="1"/>
</dbReference>
<dbReference type="GO" id="GO:0016854">
    <property type="term" value="F:racemase and epimerase activity"/>
    <property type="evidence" value="ECO:0007669"/>
    <property type="project" value="UniProtKB-ARBA"/>
</dbReference>
<evidence type="ECO:0000313" key="4">
    <source>
        <dbReference type="EMBL" id="RMZ60626.1"/>
    </source>
</evidence>
<protein>
    <submittedName>
        <fullName evidence="4">Chloromuconate cycloisomerase</fullName>
    </submittedName>
</protein>
<evidence type="ECO:0000313" key="5">
    <source>
        <dbReference type="Proteomes" id="UP000267524"/>
    </source>
</evidence>
<dbReference type="AlphaFoldDB" id="A0A3M7LGB5"/>
<dbReference type="Gene3D" id="3.30.390.10">
    <property type="entry name" value="Enolase-like, N-terminal domain"/>
    <property type="match status" value="1"/>
</dbReference>
<sequence>MRVNFAIKQLQLKETFSIAYGNYNKREVLFIELSHHRSKGYGECVAIDYYQINLQNFIIKLKDIQSKVENHEIVDPKDFFKFLQSLNLHPFLLSALDCAYWDLFGKLENKNFIELNHLPSNVFVESSITISIGKIQDQIDRIERSSWKKFKVKCKGLHKNELEKLLKLDQNIALDSNASFTNEDCLWLQENKAVQKFSYIEQPRPIDHYKILKKEAYANWMADEDCQNMDSLEELIPYYKSINIKLMKCGGLTPALEMIKKARELNYKIMIGCMTESSVGISAGCVLTSIVDYVDLDGANLISNDYARGNFIDNGRIVMSENPGLGIELKL</sequence>
<evidence type="ECO:0000259" key="3">
    <source>
        <dbReference type="Pfam" id="PF13378"/>
    </source>
</evidence>
<dbReference type="PANTHER" id="PTHR48080">
    <property type="entry name" value="D-GALACTONATE DEHYDRATASE-RELATED"/>
    <property type="match status" value="1"/>
</dbReference>
<dbReference type="EMBL" id="QWIV01000005">
    <property type="protein sequence ID" value="RMZ60626.1"/>
    <property type="molecule type" value="Genomic_DNA"/>
</dbReference>
<dbReference type="RefSeq" id="WP_122545435.1">
    <property type="nucleotide sequence ID" value="NZ_QWIV01000005.1"/>
</dbReference>
<dbReference type="GO" id="GO:0046872">
    <property type="term" value="F:metal ion binding"/>
    <property type="evidence" value="ECO:0007669"/>
    <property type="project" value="UniProtKB-KW"/>
</dbReference>
<gene>
    <name evidence="4" type="ORF">D1632_01185</name>
</gene>
<dbReference type="InterPro" id="IPR034593">
    <property type="entry name" value="DgoD-like"/>
</dbReference>
<accession>A0A3M7LGB5</accession>
<keyword evidence="2" id="KW-0479">Metal-binding</keyword>
<organism evidence="4 5">
    <name type="scientific">Chryseobacterium nematophagum</name>
    <dbReference type="NCBI Taxonomy" id="2305228"/>
    <lineage>
        <taxon>Bacteria</taxon>
        <taxon>Pseudomonadati</taxon>
        <taxon>Bacteroidota</taxon>
        <taxon>Flavobacteriia</taxon>
        <taxon>Flavobacteriales</taxon>
        <taxon>Weeksellaceae</taxon>
        <taxon>Chryseobacterium group</taxon>
        <taxon>Chryseobacterium</taxon>
    </lineage>
</organism>
<reference evidence="4 5" key="1">
    <citation type="submission" date="2018-08" db="EMBL/GenBank/DDBJ databases">
        <title>Chryseobacterium nematophagum: a novel matrix digesting pathogen of nematodes.</title>
        <authorList>
            <person name="Page A."/>
            <person name="Roberts M."/>
            <person name="Felix M.-A."/>
            <person name="Weir W."/>
        </authorList>
    </citation>
    <scope>NUCLEOTIDE SEQUENCE [LARGE SCALE GENOMIC DNA]</scope>
    <source>
        <strain evidence="4 5">JUb275</strain>
    </source>
</reference>
<evidence type="ECO:0000256" key="2">
    <source>
        <dbReference type="ARBA" id="ARBA00022723"/>
    </source>
</evidence>
<dbReference type="InterPro" id="IPR029065">
    <property type="entry name" value="Enolase_C-like"/>
</dbReference>
<keyword evidence="4" id="KW-0413">Isomerase</keyword>
<dbReference type="InterPro" id="IPR029017">
    <property type="entry name" value="Enolase-like_N"/>
</dbReference>
<comment type="similarity">
    <text evidence="1">Belongs to the mandelate racemase/muconate lactonizing enzyme family.</text>
</comment>
<dbReference type="Pfam" id="PF13378">
    <property type="entry name" value="MR_MLE_C"/>
    <property type="match status" value="1"/>
</dbReference>
<evidence type="ECO:0000256" key="1">
    <source>
        <dbReference type="ARBA" id="ARBA00008031"/>
    </source>
</evidence>
<dbReference type="InterPro" id="IPR036849">
    <property type="entry name" value="Enolase-like_C_sf"/>
</dbReference>
<keyword evidence="5" id="KW-1185">Reference proteome</keyword>